<evidence type="ECO:0000256" key="4">
    <source>
        <dbReference type="ARBA" id="ARBA00021581"/>
    </source>
</evidence>
<evidence type="ECO:0000256" key="11">
    <source>
        <dbReference type="ARBA" id="ARBA00032707"/>
    </source>
</evidence>
<name>A0ABT4VE08_9HELI</name>
<evidence type="ECO:0000256" key="7">
    <source>
        <dbReference type="ARBA" id="ARBA00022801"/>
    </source>
</evidence>
<keyword evidence="10 14" id="KW-0046">Antibiotic resistance</keyword>
<keyword evidence="14" id="KW-0133">Cell shape</keyword>
<evidence type="ECO:0000256" key="2">
    <source>
        <dbReference type="ARBA" id="ARBA00010621"/>
    </source>
</evidence>
<dbReference type="PANTHER" id="PTHR30622">
    <property type="entry name" value="UNDECAPRENYL-DIPHOSPHATASE"/>
    <property type="match status" value="1"/>
</dbReference>
<dbReference type="InterPro" id="IPR003824">
    <property type="entry name" value="UppP"/>
</dbReference>
<dbReference type="GO" id="GO:0050380">
    <property type="term" value="F:undecaprenyl-diphosphatase activity"/>
    <property type="evidence" value="ECO:0007669"/>
    <property type="project" value="UniProtKB-EC"/>
</dbReference>
<comment type="caution">
    <text evidence="15">The sequence shown here is derived from an EMBL/GenBank/DDBJ whole genome shotgun (WGS) entry which is preliminary data.</text>
</comment>
<comment type="miscellaneous">
    <text evidence="14">Bacitracin is thought to be involved in the inhibition of peptidoglycan synthesis by sequestering undecaprenyl diphosphate, thereby reducing the pool of lipid carrier available.</text>
</comment>
<dbReference type="HAMAP" id="MF_01006">
    <property type="entry name" value="Undec_diphosphatase"/>
    <property type="match status" value="1"/>
</dbReference>
<evidence type="ECO:0000256" key="3">
    <source>
        <dbReference type="ARBA" id="ARBA00012374"/>
    </source>
</evidence>
<reference evidence="15 16" key="1">
    <citation type="submission" date="2023-01" db="EMBL/GenBank/DDBJ databases">
        <title>Description of Helicobacter ibis sp. nov. isolated from faecal droppings of black-faced ibis (Theristicus melanopis).</title>
        <authorList>
            <person name="Lopez-Cantillo M."/>
            <person name="Vidal-Veuthey B."/>
            <person name="Mella A."/>
            <person name="De La Haba R."/>
            <person name="Collado L."/>
        </authorList>
    </citation>
    <scope>NUCLEOTIDE SEQUENCE [LARGE SCALE GENOMIC DNA]</scope>
    <source>
        <strain evidence="15 16">A82</strain>
    </source>
</reference>
<dbReference type="NCBIfam" id="NF001390">
    <property type="entry name" value="PRK00281.1-4"/>
    <property type="match status" value="1"/>
</dbReference>
<feature type="transmembrane region" description="Helical" evidence="14">
    <location>
        <begin position="235"/>
        <end position="254"/>
    </location>
</feature>
<dbReference type="Proteomes" id="UP001210261">
    <property type="component" value="Unassembled WGS sequence"/>
</dbReference>
<feature type="transmembrane region" description="Helical" evidence="14">
    <location>
        <begin position="47"/>
        <end position="66"/>
    </location>
</feature>
<keyword evidence="14" id="KW-0961">Cell wall biogenesis/degradation</keyword>
<keyword evidence="8 14" id="KW-1133">Transmembrane helix</keyword>
<accession>A0ABT4VE08</accession>
<comment type="similarity">
    <text evidence="2 14">Belongs to the UppP family.</text>
</comment>
<dbReference type="NCBIfam" id="NF001389">
    <property type="entry name" value="PRK00281.1-2"/>
    <property type="match status" value="1"/>
</dbReference>
<gene>
    <name evidence="14" type="primary">uppP</name>
    <name evidence="15" type="ORF">PF021_04470</name>
</gene>
<feature type="transmembrane region" description="Helical" evidence="14">
    <location>
        <begin position="100"/>
        <end position="121"/>
    </location>
</feature>
<comment type="subcellular location">
    <subcellularLocation>
        <location evidence="1 14">Cell membrane</location>
        <topology evidence="1 14">Multi-pass membrane protein</topology>
    </subcellularLocation>
</comment>
<dbReference type="EC" id="3.6.1.27" evidence="3 14"/>
<proteinExistence type="inferred from homology"/>
<protein>
    <recommendedName>
        <fullName evidence="4 14">Undecaprenyl-diphosphatase</fullName>
        <ecNumber evidence="3 14">3.6.1.27</ecNumber>
    </recommendedName>
    <alternativeName>
        <fullName evidence="12 14">Bacitracin resistance protein</fullName>
    </alternativeName>
    <alternativeName>
        <fullName evidence="11 14">Undecaprenyl pyrophosphate phosphatase</fullName>
    </alternativeName>
</protein>
<dbReference type="Pfam" id="PF02673">
    <property type="entry name" value="BacA"/>
    <property type="match status" value="1"/>
</dbReference>
<feature type="transmembrane region" description="Helical" evidence="14">
    <location>
        <begin position="177"/>
        <end position="195"/>
    </location>
</feature>
<evidence type="ECO:0000256" key="6">
    <source>
        <dbReference type="ARBA" id="ARBA00022692"/>
    </source>
</evidence>
<keyword evidence="16" id="KW-1185">Reference proteome</keyword>
<organism evidence="15 16">
    <name type="scientific">Helicobacter ibis</name>
    <dbReference type="NCBI Taxonomy" id="2962633"/>
    <lineage>
        <taxon>Bacteria</taxon>
        <taxon>Pseudomonadati</taxon>
        <taxon>Campylobacterota</taxon>
        <taxon>Epsilonproteobacteria</taxon>
        <taxon>Campylobacterales</taxon>
        <taxon>Helicobacteraceae</taxon>
        <taxon>Helicobacter</taxon>
    </lineage>
</organism>
<evidence type="ECO:0000256" key="9">
    <source>
        <dbReference type="ARBA" id="ARBA00023136"/>
    </source>
</evidence>
<evidence type="ECO:0000256" key="1">
    <source>
        <dbReference type="ARBA" id="ARBA00004651"/>
    </source>
</evidence>
<evidence type="ECO:0000256" key="5">
    <source>
        <dbReference type="ARBA" id="ARBA00022475"/>
    </source>
</evidence>
<sequence>MDFISAIILGIVEGLTEFLPISSTGHLILASELLGIEQDTFHKTFEVVIQLGAILAVLFVFLKKLFTEGISLWIKLILGFLPAGALGFLLYPYIKNLFSPIVVSIMLIVGGVAFIVIELLYKDKNHTAKSTLDISYKNAFIIGFFQALAMIPGTSRSGSTIIGGLLLGCDRKTAAEFSFLLALPTMIAASLYSIYKSHEVLNMDNLTILLVGFIAAFFSALLAVKVFLKFISRFNFIPFGVYRIILGIVFLFYIY</sequence>
<feature type="transmembrane region" description="Helical" evidence="14">
    <location>
        <begin position="207"/>
        <end position="228"/>
    </location>
</feature>
<evidence type="ECO:0000256" key="13">
    <source>
        <dbReference type="ARBA" id="ARBA00047594"/>
    </source>
</evidence>
<dbReference type="PANTHER" id="PTHR30622:SF3">
    <property type="entry name" value="UNDECAPRENYL-DIPHOSPHATASE"/>
    <property type="match status" value="1"/>
</dbReference>
<evidence type="ECO:0000256" key="8">
    <source>
        <dbReference type="ARBA" id="ARBA00022989"/>
    </source>
</evidence>
<keyword evidence="6 14" id="KW-0812">Transmembrane</keyword>
<dbReference type="NCBIfam" id="TIGR00753">
    <property type="entry name" value="undec_PP_bacA"/>
    <property type="match status" value="1"/>
</dbReference>
<evidence type="ECO:0000256" key="14">
    <source>
        <dbReference type="HAMAP-Rule" id="MF_01006"/>
    </source>
</evidence>
<dbReference type="EMBL" id="JAQHXR010000002">
    <property type="protein sequence ID" value="MDA3968927.1"/>
    <property type="molecule type" value="Genomic_DNA"/>
</dbReference>
<evidence type="ECO:0000256" key="12">
    <source>
        <dbReference type="ARBA" id="ARBA00032932"/>
    </source>
</evidence>
<evidence type="ECO:0000313" key="16">
    <source>
        <dbReference type="Proteomes" id="UP001210261"/>
    </source>
</evidence>
<keyword evidence="5 14" id="KW-1003">Cell membrane</keyword>
<keyword evidence="14" id="KW-0573">Peptidoglycan synthesis</keyword>
<dbReference type="RefSeq" id="WP_271021219.1">
    <property type="nucleotide sequence ID" value="NZ_JAQHXR010000002.1"/>
</dbReference>
<comment type="function">
    <text evidence="14">Catalyzes the dephosphorylation of undecaprenyl diphosphate (UPP). Confers resistance to bacitracin.</text>
</comment>
<feature type="transmembrane region" description="Helical" evidence="14">
    <location>
        <begin position="73"/>
        <end position="94"/>
    </location>
</feature>
<evidence type="ECO:0000313" key="15">
    <source>
        <dbReference type="EMBL" id="MDA3968927.1"/>
    </source>
</evidence>
<evidence type="ECO:0000256" key="10">
    <source>
        <dbReference type="ARBA" id="ARBA00023251"/>
    </source>
</evidence>
<comment type="catalytic activity">
    <reaction evidence="13 14">
        <text>di-trans,octa-cis-undecaprenyl diphosphate + H2O = di-trans,octa-cis-undecaprenyl phosphate + phosphate + H(+)</text>
        <dbReference type="Rhea" id="RHEA:28094"/>
        <dbReference type="ChEBI" id="CHEBI:15377"/>
        <dbReference type="ChEBI" id="CHEBI:15378"/>
        <dbReference type="ChEBI" id="CHEBI:43474"/>
        <dbReference type="ChEBI" id="CHEBI:58405"/>
        <dbReference type="ChEBI" id="CHEBI:60392"/>
        <dbReference type="EC" id="3.6.1.27"/>
    </reaction>
</comment>
<keyword evidence="7 14" id="KW-0378">Hydrolase</keyword>
<keyword evidence="9 14" id="KW-0472">Membrane</keyword>